<protein>
    <submittedName>
        <fullName evidence="1">Uncharacterized protein</fullName>
    </submittedName>
</protein>
<dbReference type="GO" id="GO:0005886">
    <property type="term" value="C:plasma membrane"/>
    <property type="evidence" value="ECO:0007669"/>
    <property type="project" value="TreeGrafter"/>
</dbReference>
<dbReference type="GO" id="GO:0046527">
    <property type="term" value="F:glucosyltransferase activity"/>
    <property type="evidence" value="ECO:0007669"/>
    <property type="project" value="TreeGrafter"/>
</dbReference>
<dbReference type="PANTHER" id="PTHR12741">
    <property type="entry name" value="LYST-INTERACTING PROTEIN LIP5 DOPAMINE RESPONSIVE PROTEIN DRG-1"/>
    <property type="match status" value="1"/>
</dbReference>
<gene>
    <name evidence="1" type="ORF">M569_14752</name>
</gene>
<evidence type="ECO:0000313" key="2">
    <source>
        <dbReference type="Proteomes" id="UP000015453"/>
    </source>
</evidence>
<name>S8DBF3_9LAMI</name>
<sequence length="97" mass="11550">RDGIILQYYPQVRAEKVQTRWLGKTNFAEIRSFWQIFRIFDRMWRFHIIALQAMIIMAVHDLETPLQVFEATVLEDVMSIFITSAVLKLIQGELVFF</sequence>
<reference evidence="1 2" key="1">
    <citation type="journal article" date="2013" name="BMC Genomics">
        <title>The miniature genome of a carnivorous plant Genlisea aurea contains a low number of genes and short non-coding sequences.</title>
        <authorList>
            <person name="Leushkin E.V."/>
            <person name="Sutormin R.A."/>
            <person name="Nabieva E.R."/>
            <person name="Penin A.A."/>
            <person name="Kondrashov A.S."/>
            <person name="Logacheva M.D."/>
        </authorList>
    </citation>
    <scope>NUCLEOTIDE SEQUENCE [LARGE SCALE GENOMIC DNA]</scope>
</reference>
<dbReference type="Proteomes" id="UP000015453">
    <property type="component" value="Unassembled WGS sequence"/>
</dbReference>
<feature type="non-terminal residue" evidence="1">
    <location>
        <position position="1"/>
    </location>
</feature>
<feature type="non-terminal residue" evidence="1">
    <location>
        <position position="97"/>
    </location>
</feature>
<keyword evidence="2" id="KW-1185">Reference proteome</keyword>
<proteinExistence type="predicted"/>
<dbReference type="PANTHER" id="PTHR12741:SF22">
    <property type="entry name" value="CALLOSE SYNTHASE 8-RELATED"/>
    <property type="match status" value="1"/>
</dbReference>
<dbReference type="AlphaFoldDB" id="S8DBF3"/>
<accession>S8DBF3</accession>
<comment type="caution">
    <text evidence="1">The sequence shown here is derived from an EMBL/GenBank/DDBJ whole genome shotgun (WGS) entry which is preliminary data.</text>
</comment>
<evidence type="ECO:0000313" key="1">
    <source>
        <dbReference type="EMBL" id="EPS60053.1"/>
    </source>
</evidence>
<dbReference type="EMBL" id="AUSU01007863">
    <property type="protein sequence ID" value="EPS60053.1"/>
    <property type="molecule type" value="Genomic_DNA"/>
</dbReference>
<organism evidence="1 2">
    <name type="scientific">Genlisea aurea</name>
    <dbReference type="NCBI Taxonomy" id="192259"/>
    <lineage>
        <taxon>Eukaryota</taxon>
        <taxon>Viridiplantae</taxon>
        <taxon>Streptophyta</taxon>
        <taxon>Embryophyta</taxon>
        <taxon>Tracheophyta</taxon>
        <taxon>Spermatophyta</taxon>
        <taxon>Magnoliopsida</taxon>
        <taxon>eudicotyledons</taxon>
        <taxon>Gunneridae</taxon>
        <taxon>Pentapetalae</taxon>
        <taxon>asterids</taxon>
        <taxon>lamiids</taxon>
        <taxon>Lamiales</taxon>
        <taxon>Lentibulariaceae</taxon>
        <taxon>Genlisea</taxon>
    </lineage>
</organism>
<dbReference type="OrthoDB" id="1434680at2759"/>